<evidence type="ECO:0000256" key="4">
    <source>
        <dbReference type="ARBA" id="ARBA00022695"/>
    </source>
</evidence>
<keyword evidence="3 8" id="KW-0808">Transferase</keyword>
<dbReference type="Gene3D" id="2.40.10.500">
    <property type="match status" value="2"/>
</dbReference>
<evidence type="ECO:0000256" key="2">
    <source>
        <dbReference type="ARBA" id="ARBA00022676"/>
    </source>
</evidence>
<dbReference type="PROSITE" id="PS51125">
    <property type="entry name" value="NHL"/>
    <property type="match status" value="2"/>
</dbReference>
<evidence type="ECO:0000313" key="11">
    <source>
        <dbReference type="EMBL" id="CAF4023997.1"/>
    </source>
</evidence>
<comment type="catalytic activity">
    <reaction evidence="6 8">
        <text>L-arginyl-[protein] + NAD(+) = N(omega)-(ADP-D-ribosyl)-L-arginyl-[protein] + nicotinamide + H(+)</text>
        <dbReference type="Rhea" id="RHEA:19149"/>
        <dbReference type="Rhea" id="RHEA-COMP:10532"/>
        <dbReference type="Rhea" id="RHEA-COMP:15087"/>
        <dbReference type="ChEBI" id="CHEBI:15378"/>
        <dbReference type="ChEBI" id="CHEBI:17154"/>
        <dbReference type="ChEBI" id="CHEBI:29965"/>
        <dbReference type="ChEBI" id="CHEBI:57540"/>
        <dbReference type="ChEBI" id="CHEBI:142554"/>
        <dbReference type="EC" id="2.4.2.31"/>
    </reaction>
</comment>
<dbReference type="GO" id="GO:0000209">
    <property type="term" value="P:protein polyubiquitination"/>
    <property type="evidence" value="ECO:0007669"/>
    <property type="project" value="TreeGrafter"/>
</dbReference>
<reference evidence="9" key="1">
    <citation type="submission" date="2021-02" db="EMBL/GenBank/DDBJ databases">
        <authorList>
            <person name="Nowell W R."/>
        </authorList>
    </citation>
    <scope>NUCLEOTIDE SEQUENCE</scope>
</reference>
<dbReference type="PROSITE" id="PS51996">
    <property type="entry name" value="TR_MART"/>
    <property type="match status" value="1"/>
</dbReference>
<sequence>MASKFIDIDDERVHIQRFSDIVGEPCRMLMPIQGYEKKPLVTLEEAVEPIVSYVPDVKRMAYIAKTKCEELPQKELPVDQAASIMLYSMEWEPQEECLYYVLNQTLRNEDRRKSKPWFLYLRLILTALGQLPSSFSFVYRGIKRNMAKEYPEGKTFVWWGFSSCTSKMSVLQNEQFLGSTGPRTLFTIECDSGKDIRKYSCFQTEDEILLPAARQFKVVSCLQQGKDLYLIQLKEIQPPFPLIELVPTTPAKKIAAVAVKPSKLSNNASASSTTNITTRVIPNIPANAKWAQNGVTVAGVHGWGDATNQLGEPQGLFVDDDQTIVIAEYGNHRVTQWKIGDMGGQVVAGGRGRGNRLNQLAQPADVLIDKEMNSLIICDQWNCRVVRWSRQSGTTQGEILIDKIGCWGLAMDDHRNLYISDIDKHEVRRYRIGEENGTLVAGGHGKGDDVNQLDEPHYIFVDRQQTVYVTDHGNNRVMKWDKGATEGIVVAGGRGKGSDLTQLYLPYGLVVDTLGTLYVADNGNHRVTRWPKGATRGTVIVGGNDNGKGANQLFCPAGLSFDRHGNLYVVDRGNNRVQNFSIQ</sequence>
<dbReference type="EMBL" id="CAJNOW010014190">
    <property type="protein sequence ID" value="CAF1630847.1"/>
    <property type="molecule type" value="Genomic_DNA"/>
</dbReference>
<dbReference type="Proteomes" id="UP000663855">
    <property type="component" value="Unassembled WGS sequence"/>
</dbReference>
<dbReference type="Pfam" id="PF01129">
    <property type="entry name" value="ART"/>
    <property type="match status" value="1"/>
</dbReference>
<feature type="repeat" description="NHL" evidence="7">
    <location>
        <begin position="547"/>
        <end position="583"/>
    </location>
</feature>
<dbReference type="GO" id="GO:0043161">
    <property type="term" value="P:proteasome-mediated ubiquitin-dependent protein catabolic process"/>
    <property type="evidence" value="ECO:0007669"/>
    <property type="project" value="TreeGrafter"/>
</dbReference>
<dbReference type="Gene3D" id="2.120.10.30">
    <property type="entry name" value="TolB, C-terminal domain"/>
    <property type="match status" value="1"/>
</dbReference>
<dbReference type="Proteomes" id="UP000681967">
    <property type="component" value="Unassembled WGS sequence"/>
</dbReference>
<dbReference type="SUPFAM" id="SSF56399">
    <property type="entry name" value="ADP-ribosylation"/>
    <property type="match status" value="1"/>
</dbReference>
<accession>A0A815IF29</accession>
<evidence type="ECO:0000256" key="7">
    <source>
        <dbReference type="PROSITE-ProRule" id="PRU00504"/>
    </source>
</evidence>
<keyword evidence="4" id="KW-0548">Nucleotidyltransferase</keyword>
<dbReference type="Gene3D" id="3.90.176.10">
    <property type="entry name" value="Toxin ADP-ribosyltransferase, Chain A, domain 1"/>
    <property type="match status" value="1"/>
</dbReference>
<dbReference type="InterPro" id="IPR000768">
    <property type="entry name" value="ART"/>
</dbReference>
<dbReference type="CDD" id="cd05819">
    <property type="entry name" value="NHL"/>
    <property type="match status" value="1"/>
</dbReference>
<organism evidence="9 12">
    <name type="scientific">Rotaria magnacalcarata</name>
    <dbReference type="NCBI Taxonomy" id="392030"/>
    <lineage>
        <taxon>Eukaryota</taxon>
        <taxon>Metazoa</taxon>
        <taxon>Spiralia</taxon>
        <taxon>Gnathifera</taxon>
        <taxon>Rotifera</taxon>
        <taxon>Eurotatoria</taxon>
        <taxon>Bdelloidea</taxon>
        <taxon>Philodinida</taxon>
        <taxon>Philodinidae</taxon>
        <taxon>Rotaria</taxon>
    </lineage>
</organism>
<dbReference type="PANTHER" id="PTHR24104">
    <property type="entry name" value="E3 UBIQUITIN-PROTEIN LIGASE NHLRC1-RELATED"/>
    <property type="match status" value="1"/>
</dbReference>
<evidence type="ECO:0000313" key="10">
    <source>
        <dbReference type="EMBL" id="CAF1630847.1"/>
    </source>
</evidence>
<dbReference type="SUPFAM" id="SSF63825">
    <property type="entry name" value="YWTD domain"/>
    <property type="match status" value="1"/>
</dbReference>
<feature type="repeat" description="NHL" evidence="7">
    <location>
        <begin position="494"/>
        <end position="533"/>
    </location>
</feature>
<dbReference type="EMBL" id="CAJNOV010009463">
    <property type="protein sequence ID" value="CAF1367292.1"/>
    <property type="molecule type" value="Genomic_DNA"/>
</dbReference>
<dbReference type="InterPro" id="IPR001258">
    <property type="entry name" value="NHL_repeat"/>
</dbReference>
<dbReference type="Proteomes" id="UP000663834">
    <property type="component" value="Unassembled WGS sequence"/>
</dbReference>
<evidence type="ECO:0000256" key="1">
    <source>
        <dbReference type="ARBA" id="ARBA00009558"/>
    </source>
</evidence>
<dbReference type="OrthoDB" id="423533at2759"/>
<keyword evidence="8" id="KW-0521">NADP</keyword>
<name>A0A815IF29_9BILA</name>
<comment type="caution">
    <text evidence="9">The sequence shown here is derived from an EMBL/GenBank/DDBJ whole genome shotgun (WGS) entry which is preliminary data.</text>
</comment>
<dbReference type="EMBL" id="CAJOBH010005430">
    <property type="protein sequence ID" value="CAF4023997.1"/>
    <property type="molecule type" value="Genomic_DNA"/>
</dbReference>
<keyword evidence="8" id="KW-0520">NAD</keyword>
<evidence type="ECO:0000313" key="12">
    <source>
        <dbReference type="Proteomes" id="UP000663855"/>
    </source>
</evidence>
<dbReference type="GO" id="GO:0008270">
    <property type="term" value="F:zinc ion binding"/>
    <property type="evidence" value="ECO:0007669"/>
    <property type="project" value="UniProtKB-KW"/>
</dbReference>
<evidence type="ECO:0000256" key="5">
    <source>
        <dbReference type="ARBA" id="ARBA00022737"/>
    </source>
</evidence>
<keyword evidence="2 8" id="KW-0328">Glycosyltransferase</keyword>
<proteinExistence type="inferred from homology"/>
<dbReference type="GO" id="GO:0061630">
    <property type="term" value="F:ubiquitin protein ligase activity"/>
    <property type="evidence" value="ECO:0007669"/>
    <property type="project" value="TreeGrafter"/>
</dbReference>
<dbReference type="Pfam" id="PF01436">
    <property type="entry name" value="NHL"/>
    <property type="match status" value="2"/>
</dbReference>
<keyword evidence="5" id="KW-0677">Repeat</keyword>
<evidence type="ECO:0000256" key="3">
    <source>
        <dbReference type="ARBA" id="ARBA00022679"/>
    </source>
</evidence>
<dbReference type="PANTHER" id="PTHR24104:SF25">
    <property type="entry name" value="PROTEIN LIN-41"/>
    <property type="match status" value="1"/>
</dbReference>
<dbReference type="GO" id="GO:0016779">
    <property type="term" value="F:nucleotidyltransferase activity"/>
    <property type="evidence" value="ECO:0007669"/>
    <property type="project" value="UniProtKB-KW"/>
</dbReference>
<dbReference type="InterPro" id="IPR011042">
    <property type="entry name" value="6-blade_b-propeller_TolB-like"/>
</dbReference>
<dbReference type="AlphaFoldDB" id="A0A815IF29"/>
<gene>
    <name evidence="11" type="ORF">BYL167_LOCUS14946</name>
    <name evidence="9" type="ORF">CJN711_LOCUS20252</name>
    <name evidence="10" type="ORF">KQP761_LOCUS26193</name>
</gene>
<dbReference type="EC" id="2.4.2.31" evidence="8"/>
<evidence type="ECO:0000256" key="6">
    <source>
        <dbReference type="ARBA" id="ARBA00047597"/>
    </source>
</evidence>
<evidence type="ECO:0000313" key="9">
    <source>
        <dbReference type="EMBL" id="CAF1367292.1"/>
    </source>
</evidence>
<dbReference type="InterPro" id="IPR050952">
    <property type="entry name" value="TRIM-NHL_E3_ligases"/>
</dbReference>
<dbReference type="GO" id="GO:0106274">
    <property type="term" value="F:NAD+-protein-arginine ADP-ribosyltransferase activity"/>
    <property type="evidence" value="ECO:0007669"/>
    <property type="project" value="UniProtKB-EC"/>
</dbReference>
<protein>
    <recommendedName>
        <fullName evidence="8">NAD(P)(+)--arginine ADP-ribosyltransferase</fullName>
        <ecNumber evidence="8">2.4.2.31</ecNumber>
    </recommendedName>
    <alternativeName>
        <fullName evidence="8">Mono(ADP-ribosyl)transferase</fullName>
    </alternativeName>
</protein>
<comment type="similarity">
    <text evidence="1 8">Belongs to the Arg-specific ADP-ribosyltransferase family.</text>
</comment>
<evidence type="ECO:0000256" key="8">
    <source>
        <dbReference type="RuleBase" id="RU361228"/>
    </source>
</evidence>